<evidence type="ECO:0000256" key="1">
    <source>
        <dbReference type="SAM" id="MobiDB-lite"/>
    </source>
</evidence>
<name>A0ABT6QI39_9PSED</name>
<gene>
    <name evidence="2" type="ORF">POF45_03770</name>
</gene>
<keyword evidence="3" id="KW-1185">Reference proteome</keyword>
<comment type="caution">
    <text evidence="2">The sequence shown here is derived from an EMBL/GenBank/DDBJ whole genome shotgun (WGS) entry which is preliminary data.</text>
</comment>
<dbReference type="RefSeq" id="WP_259503310.1">
    <property type="nucleotide sequence ID" value="NZ_JARBWL010000001.1"/>
</dbReference>
<accession>A0ABT6QI39</accession>
<dbReference type="Proteomes" id="UP001159100">
    <property type="component" value="Unassembled WGS sequence"/>
</dbReference>
<feature type="compositionally biased region" description="Basic and acidic residues" evidence="1">
    <location>
        <begin position="45"/>
        <end position="54"/>
    </location>
</feature>
<feature type="compositionally biased region" description="Acidic residues" evidence="1">
    <location>
        <begin position="33"/>
        <end position="44"/>
    </location>
</feature>
<evidence type="ECO:0000313" key="3">
    <source>
        <dbReference type="Proteomes" id="UP001159100"/>
    </source>
</evidence>
<reference evidence="2 3" key="1">
    <citation type="submission" date="2023-02" db="EMBL/GenBank/DDBJ databases">
        <title>Pseudomonas chrutzelriedensis sp. nov., a potently antifungal strain isolated from moss.</title>
        <authorList>
            <person name="Schnyder A."/>
            <person name="Kalawong R."/>
            <person name="Eberl L."/>
            <person name="Agnoli K."/>
        </authorList>
    </citation>
    <scope>NUCLEOTIDE SEQUENCE [LARGE SCALE GENOMIC DNA]</scope>
    <source>
        <strain evidence="2 3">681</strain>
    </source>
</reference>
<protein>
    <submittedName>
        <fullName evidence="2">Uncharacterized protein</fullName>
    </submittedName>
</protein>
<organism evidence="2 3">
    <name type="scientific">Pseudomonas fungipugnans</name>
    <dbReference type="NCBI Taxonomy" id="3024217"/>
    <lineage>
        <taxon>Bacteria</taxon>
        <taxon>Pseudomonadati</taxon>
        <taxon>Pseudomonadota</taxon>
        <taxon>Gammaproteobacteria</taxon>
        <taxon>Pseudomonadales</taxon>
        <taxon>Pseudomonadaceae</taxon>
        <taxon>Pseudomonas</taxon>
    </lineage>
</organism>
<evidence type="ECO:0000313" key="2">
    <source>
        <dbReference type="EMBL" id="MDI2590551.1"/>
    </source>
</evidence>
<feature type="region of interest" description="Disordered" evidence="1">
    <location>
        <begin position="1"/>
        <end position="54"/>
    </location>
</feature>
<sequence length="54" mass="6253">MNRPKFPSEQQGGYDPIPTHPQPLSPEHYTEHPEEEPGLDEPPDDERHPEKSDH</sequence>
<dbReference type="EMBL" id="JARBWL010000001">
    <property type="protein sequence ID" value="MDI2590551.1"/>
    <property type="molecule type" value="Genomic_DNA"/>
</dbReference>
<proteinExistence type="predicted"/>